<dbReference type="InterPro" id="IPR000698">
    <property type="entry name" value="Arrestin"/>
</dbReference>
<keyword evidence="6" id="KW-1185">Reference proteome</keyword>
<dbReference type="GO" id="GO:0007165">
    <property type="term" value="P:signal transduction"/>
    <property type="evidence" value="ECO:0007669"/>
    <property type="project" value="InterPro"/>
</dbReference>
<dbReference type="SMART" id="SM01017">
    <property type="entry name" value="Arrestin_C"/>
    <property type="match status" value="1"/>
</dbReference>
<dbReference type="Gene3D" id="2.60.40.640">
    <property type="match status" value="1"/>
</dbReference>
<dbReference type="GO" id="GO:0001664">
    <property type="term" value="F:G protein-coupled receptor binding"/>
    <property type="evidence" value="ECO:0007669"/>
    <property type="project" value="TreeGrafter"/>
</dbReference>
<dbReference type="InterPro" id="IPR011021">
    <property type="entry name" value="Arrestin-like_N"/>
</dbReference>
<evidence type="ECO:0000313" key="6">
    <source>
        <dbReference type="Proteomes" id="UP000494165"/>
    </source>
</evidence>
<feature type="compositionally biased region" description="Polar residues" evidence="3">
    <location>
        <begin position="369"/>
        <end position="383"/>
    </location>
</feature>
<dbReference type="AlphaFoldDB" id="A0A8S1CMH4"/>
<feature type="compositionally biased region" description="Gly residues" evidence="3">
    <location>
        <begin position="386"/>
        <end position="397"/>
    </location>
</feature>
<dbReference type="GO" id="GO:0002031">
    <property type="term" value="P:G protein-coupled receptor internalization"/>
    <property type="evidence" value="ECO:0007669"/>
    <property type="project" value="TreeGrafter"/>
</dbReference>
<evidence type="ECO:0000256" key="2">
    <source>
        <dbReference type="ARBA" id="ARBA00022606"/>
    </source>
</evidence>
<feature type="domain" description="Arrestin C-terminal-like" evidence="4">
    <location>
        <begin position="259"/>
        <end position="450"/>
    </location>
</feature>
<sequence length="509" mass="55238">MTDEAEAKFDKPRNGGTSCVDNPSPRSLPPSGDRGSPTATACPRLRRASTPAALPSTHDNISSQRVFKKCAPNNKITLYLSSRDLVISESRVDKLYGVLLVDPTYVQDRKVFGQVTLTFRYGREDEEVMGLRFCNEAVMSLSRLYPGPSPHDKHAQDVTPLQEALVKRLGPNAYPFCLEVTPIAPPSVQLVPAKEYSGAPIGTSYDVRAFVADRPEEKPHRRCTVRMGIRVLQRCPVDMNHRSSGSPPRASIEKPFMLSDGRVRLDAVLDRAFYRQGEAVHVKLSIHNHSRKTVRRIKIFIVQHVDVCMFSNGKFKNVVASVNSRQDCPISPGQSVRHSYTLFPTKGSTKNWIALEDSYTKSGANLASTVTRGHSVGPSNPNVPDSGGGGGGGGGANGNNDAERNVFAIFVTYYCKVKLIVGAMNSEVSVKLPFTLLPTEEKDKGESMPPEPPLTPTPTPSAPTIELAEQPPAPLDDDGVRRAPPERPAKIGATASGVDTIEPSGETSC</sequence>
<dbReference type="InterPro" id="IPR014753">
    <property type="entry name" value="Arrestin_N"/>
</dbReference>
<dbReference type="InterPro" id="IPR014752">
    <property type="entry name" value="Arrestin-like_C"/>
</dbReference>
<evidence type="ECO:0000256" key="3">
    <source>
        <dbReference type="SAM" id="MobiDB-lite"/>
    </source>
</evidence>
<comment type="similarity">
    <text evidence="1">Belongs to the arrestin family.</text>
</comment>
<proteinExistence type="inferred from homology"/>
<accession>A0A8S1CMH4</accession>
<keyword evidence="2" id="KW-0716">Sensory transduction</keyword>
<feature type="compositionally biased region" description="Basic and acidic residues" evidence="3">
    <location>
        <begin position="1"/>
        <end position="13"/>
    </location>
</feature>
<evidence type="ECO:0000259" key="4">
    <source>
        <dbReference type="SMART" id="SM01017"/>
    </source>
</evidence>
<dbReference type="InterPro" id="IPR011022">
    <property type="entry name" value="Arrestin_C-like"/>
</dbReference>
<protein>
    <recommendedName>
        <fullName evidence="4">Arrestin C-terminal-like domain-containing protein</fullName>
    </recommendedName>
</protein>
<feature type="compositionally biased region" description="Pro residues" evidence="3">
    <location>
        <begin position="449"/>
        <end position="461"/>
    </location>
</feature>
<feature type="region of interest" description="Disordered" evidence="3">
    <location>
        <begin position="369"/>
        <end position="397"/>
    </location>
</feature>
<dbReference type="OrthoDB" id="6500995at2759"/>
<dbReference type="EMBL" id="CADEPI010000062">
    <property type="protein sequence ID" value="CAB3371492.1"/>
    <property type="molecule type" value="Genomic_DNA"/>
</dbReference>
<feature type="compositionally biased region" description="Basic and acidic residues" evidence="3">
    <location>
        <begin position="478"/>
        <end position="489"/>
    </location>
</feature>
<dbReference type="GO" id="GO:0005737">
    <property type="term" value="C:cytoplasm"/>
    <property type="evidence" value="ECO:0007669"/>
    <property type="project" value="TreeGrafter"/>
</dbReference>
<dbReference type="PANTHER" id="PTHR11792">
    <property type="entry name" value="ARRESTIN"/>
    <property type="match status" value="1"/>
</dbReference>
<gene>
    <name evidence="5" type="ORF">CLODIP_2_CD13566</name>
</gene>
<feature type="region of interest" description="Disordered" evidence="3">
    <location>
        <begin position="1"/>
        <end position="41"/>
    </location>
</feature>
<dbReference type="SUPFAM" id="SSF81296">
    <property type="entry name" value="E set domains"/>
    <property type="match status" value="2"/>
</dbReference>
<comment type="caution">
    <text evidence="5">The sequence shown here is derived from an EMBL/GenBank/DDBJ whole genome shotgun (WGS) entry which is preliminary data.</text>
</comment>
<feature type="compositionally biased region" description="Polar residues" evidence="3">
    <location>
        <begin position="15"/>
        <end position="25"/>
    </location>
</feature>
<evidence type="ECO:0000313" key="5">
    <source>
        <dbReference type="EMBL" id="CAB3371492.1"/>
    </source>
</evidence>
<dbReference type="Gene3D" id="2.60.40.840">
    <property type="match status" value="1"/>
</dbReference>
<name>A0A8S1CMH4_9INSE</name>
<dbReference type="Pfam" id="PF02752">
    <property type="entry name" value="Arrestin_C"/>
    <property type="match status" value="1"/>
</dbReference>
<dbReference type="Proteomes" id="UP000494165">
    <property type="component" value="Unassembled WGS sequence"/>
</dbReference>
<reference evidence="5 6" key="1">
    <citation type="submission" date="2020-04" db="EMBL/GenBank/DDBJ databases">
        <authorList>
            <person name="Alioto T."/>
            <person name="Alioto T."/>
            <person name="Gomez Garrido J."/>
        </authorList>
    </citation>
    <scope>NUCLEOTIDE SEQUENCE [LARGE SCALE GENOMIC DNA]</scope>
</reference>
<dbReference type="PANTHER" id="PTHR11792:SF18">
    <property type="entry name" value="FI20035P1"/>
    <property type="match status" value="1"/>
</dbReference>
<dbReference type="PRINTS" id="PR00309">
    <property type="entry name" value="ARRESTIN"/>
</dbReference>
<dbReference type="Pfam" id="PF00339">
    <property type="entry name" value="Arrestin_N"/>
    <property type="match status" value="1"/>
</dbReference>
<feature type="region of interest" description="Disordered" evidence="3">
    <location>
        <begin position="440"/>
        <end position="509"/>
    </location>
</feature>
<dbReference type="InterPro" id="IPR014756">
    <property type="entry name" value="Ig_E-set"/>
</dbReference>
<organism evidence="5 6">
    <name type="scientific">Cloeon dipterum</name>
    <dbReference type="NCBI Taxonomy" id="197152"/>
    <lineage>
        <taxon>Eukaryota</taxon>
        <taxon>Metazoa</taxon>
        <taxon>Ecdysozoa</taxon>
        <taxon>Arthropoda</taxon>
        <taxon>Hexapoda</taxon>
        <taxon>Insecta</taxon>
        <taxon>Pterygota</taxon>
        <taxon>Palaeoptera</taxon>
        <taxon>Ephemeroptera</taxon>
        <taxon>Pisciforma</taxon>
        <taxon>Baetidae</taxon>
        <taxon>Cloeon</taxon>
    </lineage>
</organism>
<evidence type="ECO:0000256" key="1">
    <source>
        <dbReference type="ARBA" id="ARBA00005298"/>
    </source>
</evidence>